<evidence type="ECO:0000256" key="9">
    <source>
        <dbReference type="ARBA" id="ARBA00023295"/>
    </source>
</evidence>
<reference evidence="15 16" key="1">
    <citation type="submission" date="2016-08" db="EMBL/GenBank/DDBJ databases">
        <title>A novel genetic cassette of butanologenic Thermoanaerobacterium thermosaccharolyticum that directly convert cellulose to butanol.</title>
        <authorList>
            <person name="Li T."/>
            <person name="He J."/>
        </authorList>
    </citation>
    <scope>NUCLEOTIDE SEQUENCE [LARGE SCALE GENOMIC DNA]</scope>
    <source>
        <strain evidence="15 16">TG57</strain>
    </source>
</reference>
<dbReference type="RefSeq" id="WP_094397009.1">
    <property type="nucleotide sequence ID" value="NZ_CP016893.1"/>
</dbReference>
<keyword evidence="8" id="KW-0119">Carbohydrate metabolism</keyword>
<dbReference type="PANTHER" id="PTHR32092:SF2">
    <property type="entry name" value="ALPHA-GALACTURONIDASE"/>
    <property type="match status" value="1"/>
</dbReference>
<feature type="binding site" evidence="11">
    <location>
        <position position="173"/>
    </location>
    <ligand>
        <name>Mn(2+)</name>
        <dbReference type="ChEBI" id="CHEBI:29035"/>
    </ligand>
</feature>
<comment type="cofactor">
    <cofactor evidence="1">
        <name>Mn(2+)</name>
        <dbReference type="ChEBI" id="CHEBI:29035"/>
    </cofactor>
</comment>
<dbReference type="GO" id="GO:0005975">
    <property type="term" value="P:carbohydrate metabolic process"/>
    <property type="evidence" value="ECO:0007669"/>
    <property type="project" value="InterPro"/>
</dbReference>
<evidence type="ECO:0000313" key="16">
    <source>
        <dbReference type="Proteomes" id="UP000214975"/>
    </source>
</evidence>
<dbReference type="GO" id="GO:0016616">
    <property type="term" value="F:oxidoreductase activity, acting on the CH-OH group of donors, NAD or NADP as acceptor"/>
    <property type="evidence" value="ECO:0007669"/>
    <property type="project" value="InterPro"/>
</dbReference>
<comment type="subunit">
    <text evidence="3">Homotetramer.</text>
</comment>
<keyword evidence="4 11" id="KW-0479">Metal-binding</keyword>
<dbReference type="Gene3D" id="3.90.1820.10">
    <property type="entry name" value="AglA-like glucosidase"/>
    <property type="match status" value="1"/>
</dbReference>
<feature type="binding site" evidence="10">
    <location>
        <position position="151"/>
    </location>
    <ligand>
        <name>substrate</name>
    </ligand>
</feature>
<accession>A0A223HXE7</accession>
<comment type="similarity">
    <text evidence="2 13">Belongs to the glycosyl hydrolase 4 family.</text>
</comment>
<evidence type="ECO:0000256" key="12">
    <source>
        <dbReference type="PIRSR" id="PIRSR601088-4"/>
    </source>
</evidence>
<dbReference type="InterPro" id="IPR015955">
    <property type="entry name" value="Lactate_DH/Glyco_Ohase_4_C"/>
</dbReference>
<dbReference type="Pfam" id="PF02056">
    <property type="entry name" value="Glyco_hydro_4"/>
    <property type="match status" value="1"/>
</dbReference>
<dbReference type="InterPro" id="IPR036291">
    <property type="entry name" value="NAD(P)-bd_dom_sf"/>
</dbReference>
<evidence type="ECO:0000256" key="3">
    <source>
        <dbReference type="ARBA" id="ARBA00011881"/>
    </source>
</evidence>
<evidence type="ECO:0000256" key="5">
    <source>
        <dbReference type="ARBA" id="ARBA00022801"/>
    </source>
</evidence>
<feature type="domain" description="Glycosyl hydrolase family 4 C-terminal" evidence="14">
    <location>
        <begin position="204"/>
        <end position="426"/>
    </location>
</feature>
<evidence type="ECO:0000256" key="11">
    <source>
        <dbReference type="PIRSR" id="PIRSR601088-3"/>
    </source>
</evidence>
<keyword evidence="6 13" id="KW-0520">NAD</keyword>
<dbReference type="EMBL" id="CP016893">
    <property type="protein sequence ID" value="AST57057.1"/>
    <property type="molecule type" value="Genomic_DNA"/>
</dbReference>
<comment type="cofactor">
    <cofactor evidence="13">
        <name>NAD(+)</name>
        <dbReference type="ChEBI" id="CHEBI:57540"/>
    </cofactor>
    <text evidence="13">Binds 1 NAD(+) per subunit.</text>
</comment>
<evidence type="ECO:0000256" key="1">
    <source>
        <dbReference type="ARBA" id="ARBA00001936"/>
    </source>
</evidence>
<feature type="binding site" evidence="11">
    <location>
        <position position="209"/>
    </location>
    <ligand>
        <name>Mn(2+)</name>
        <dbReference type="ChEBI" id="CHEBI:29035"/>
    </ligand>
</feature>
<evidence type="ECO:0000256" key="8">
    <source>
        <dbReference type="ARBA" id="ARBA00023277"/>
    </source>
</evidence>
<evidence type="ECO:0000259" key="14">
    <source>
        <dbReference type="Pfam" id="PF11975"/>
    </source>
</evidence>
<keyword evidence="11" id="KW-0408">Iron</keyword>
<dbReference type="AlphaFoldDB" id="A0A223HXE7"/>
<keyword evidence="11" id="KW-0533">Nickel</keyword>
<feature type="site" description="Increases basicity of active site Tyr" evidence="12">
    <location>
        <position position="113"/>
    </location>
</feature>
<dbReference type="Proteomes" id="UP000214975">
    <property type="component" value="Chromosome"/>
</dbReference>
<dbReference type="InterPro" id="IPR053715">
    <property type="entry name" value="GH4_Enzyme_sf"/>
</dbReference>
<dbReference type="InterPro" id="IPR001088">
    <property type="entry name" value="Glyco_hydro_4"/>
</dbReference>
<keyword evidence="7 11" id="KW-0464">Manganese</keyword>
<keyword evidence="5 13" id="KW-0378">Hydrolase</keyword>
<evidence type="ECO:0000256" key="6">
    <source>
        <dbReference type="ARBA" id="ARBA00023027"/>
    </source>
</evidence>
<evidence type="ECO:0000256" key="7">
    <source>
        <dbReference type="ARBA" id="ARBA00023211"/>
    </source>
</evidence>
<dbReference type="PANTHER" id="PTHR32092">
    <property type="entry name" value="6-PHOSPHO-BETA-GLUCOSIDASE-RELATED"/>
    <property type="match status" value="1"/>
</dbReference>
<gene>
    <name evidence="15" type="primary">gluC</name>
    <name evidence="15" type="ORF">Thert_00931</name>
</gene>
<dbReference type="InterPro" id="IPR022616">
    <property type="entry name" value="Glyco_hydro_4_C"/>
</dbReference>
<dbReference type="SUPFAM" id="SSF51735">
    <property type="entry name" value="NAD(P)-binding Rossmann-fold domains"/>
    <property type="match status" value="1"/>
</dbReference>
<dbReference type="Pfam" id="PF11975">
    <property type="entry name" value="Glyco_hydro_4C"/>
    <property type="match status" value="1"/>
</dbReference>
<proteinExistence type="inferred from homology"/>
<evidence type="ECO:0000313" key="15">
    <source>
        <dbReference type="EMBL" id="AST57057.1"/>
    </source>
</evidence>
<sequence>MRYVDDKAVDLKIAYIGGGSKEWARKLMSDLALEESLEGTVYLYDIDVESARLNEAIGNKLNSQWKYKCVLSIEEALTDADFVVISILPGTFNEMMSDVHAPEKYGIYQSVGDTTGPGGLFRALRTIPIYVDFANKIKEYCPNAWVINYTNPMALCVRTLYETFPDIKAFGCCHEVFSTQSLITKALKEMEGIECKRDDIYTNVLGINHFTWITKAHYKEIDLFPVYMKFVEKHKDDGYEDRGDWQDSYFNSANLVKFDLFDKYGFIAAAGDRHLAEFTPKDYLKDPETVEKWKFHLTPVSWRIKNRESLIEKSRRIAKGEEEFKAVPSGEEGVKQIKALLGLGDLITNVNIPNRGQIGNVDFNTVVETNSLFTKDGVYHIFAGNIPDRVKLLMGPHILNQKMIFEAAVKKDKDLALQAMLNDPIVNLTYKDGKKLFDEMMDNTREYLKDWH</sequence>
<organism evidence="15 16">
    <name type="scientific">Thermoanaerobacterium thermosaccharolyticum</name>
    <name type="common">Clostridium thermosaccharolyticum</name>
    <dbReference type="NCBI Taxonomy" id="1517"/>
    <lineage>
        <taxon>Bacteria</taxon>
        <taxon>Bacillati</taxon>
        <taxon>Bacillota</taxon>
        <taxon>Clostridia</taxon>
        <taxon>Thermoanaerobacterales</taxon>
        <taxon>Thermoanaerobacteraceae</taxon>
        <taxon>Thermoanaerobacterium</taxon>
    </lineage>
</organism>
<dbReference type="GO" id="GO:0046872">
    <property type="term" value="F:metal ion binding"/>
    <property type="evidence" value="ECO:0007669"/>
    <property type="project" value="UniProtKB-KW"/>
</dbReference>
<protein>
    <submittedName>
        <fullName evidence="15">Glucosidase/galacturan 1,4-alpha-galacturonidase</fullName>
    </submittedName>
</protein>
<evidence type="ECO:0000256" key="13">
    <source>
        <dbReference type="RuleBase" id="RU361152"/>
    </source>
</evidence>
<dbReference type="SUPFAM" id="SSF56327">
    <property type="entry name" value="LDH C-terminal domain-like"/>
    <property type="match status" value="1"/>
</dbReference>
<name>A0A223HXE7_THETR</name>
<evidence type="ECO:0000256" key="4">
    <source>
        <dbReference type="ARBA" id="ARBA00022723"/>
    </source>
</evidence>
<evidence type="ECO:0000256" key="10">
    <source>
        <dbReference type="PIRSR" id="PIRSR601088-2"/>
    </source>
</evidence>
<dbReference type="GO" id="GO:0004553">
    <property type="term" value="F:hydrolase activity, hydrolyzing O-glycosyl compounds"/>
    <property type="evidence" value="ECO:0007669"/>
    <property type="project" value="InterPro"/>
</dbReference>
<evidence type="ECO:0000256" key="2">
    <source>
        <dbReference type="ARBA" id="ARBA00010141"/>
    </source>
</evidence>
<keyword evidence="9 13" id="KW-0326">Glycosidase</keyword>
<dbReference type="PRINTS" id="PR00732">
    <property type="entry name" value="GLHYDRLASE4"/>
</dbReference>
<keyword evidence="11" id="KW-0170">Cobalt</keyword>